<dbReference type="InterPro" id="IPR011990">
    <property type="entry name" value="TPR-like_helical_dom_sf"/>
</dbReference>
<dbReference type="SUPFAM" id="SSF48452">
    <property type="entry name" value="TPR-like"/>
    <property type="match status" value="1"/>
</dbReference>
<dbReference type="KEGG" id="ccin:112493617"/>
<reference evidence="3" key="1">
    <citation type="submission" date="2025-08" db="UniProtKB">
        <authorList>
            <consortium name="RefSeq"/>
        </authorList>
    </citation>
    <scope>IDENTIFICATION</scope>
</reference>
<dbReference type="GeneID" id="112493617"/>
<keyword evidence="2" id="KW-1185">Reference proteome</keyword>
<dbReference type="AlphaFoldDB" id="A0AAJ7RFI3"/>
<dbReference type="Gene3D" id="1.25.40.10">
    <property type="entry name" value="Tetratricopeptide repeat domain"/>
    <property type="match status" value="1"/>
</dbReference>
<name>A0AAJ7RFI3_CEPCN</name>
<evidence type="ECO:0000313" key="3">
    <source>
        <dbReference type="RefSeq" id="XP_024939587.1"/>
    </source>
</evidence>
<dbReference type="PROSITE" id="PS50005">
    <property type="entry name" value="TPR"/>
    <property type="match status" value="1"/>
</dbReference>
<sequence>MEVMELAEIKKFFMPSNTRYLNPHAEAVRLRVLWTYDKLPNKARDNEDVKKLYNLAQSYVQEDYIPTALGIINKGLKLDPRYHYFYKMRGDIYYRQSCWTNAIRNYESARATVKFDRRIPGNLVNSFYNKKLSDAYWKRGNYYAESDKHSEALYDFEEVLVLKSRGAPVFKIQDKLLMCLRVLDRYEAYRFHWTKFIKNTDTSRASVLLTHHAEYKIFLREMLAARHILSAALDLDPTNKQAQAHLQVVLTTGHTMVTYAIIWCTYGCYDKALMTVEKGRDCDPYNPGYTLNCKMAGKR</sequence>
<dbReference type="RefSeq" id="XP_024939587.1">
    <property type="nucleotide sequence ID" value="XM_025083819.1"/>
</dbReference>
<protein>
    <submittedName>
        <fullName evidence="3">Tetratricopeptide repeat protein 16-like</fullName>
    </submittedName>
</protein>
<dbReference type="SMART" id="SM00028">
    <property type="entry name" value="TPR"/>
    <property type="match status" value="3"/>
</dbReference>
<gene>
    <name evidence="3" type="primary">LOC112493617</name>
</gene>
<feature type="repeat" description="TPR" evidence="1">
    <location>
        <begin position="133"/>
        <end position="166"/>
    </location>
</feature>
<keyword evidence="1" id="KW-0802">TPR repeat</keyword>
<accession>A0AAJ7RFI3</accession>
<dbReference type="Proteomes" id="UP000694920">
    <property type="component" value="Unplaced"/>
</dbReference>
<proteinExistence type="predicted"/>
<evidence type="ECO:0000256" key="1">
    <source>
        <dbReference type="PROSITE-ProRule" id="PRU00339"/>
    </source>
</evidence>
<evidence type="ECO:0000313" key="2">
    <source>
        <dbReference type="Proteomes" id="UP000694920"/>
    </source>
</evidence>
<dbReference type="InterPro" id="IPR019734">
    <property type="entry name" value="TPR_rpt"/>
</dbReference>
<organism evidence="2 3">
    <name type="scientific">Cephus cinctus</name>
    <name type="common">Wheat stem sawfly</name>
    <dbReference type="NCBI Taxonomy" id="211228"/>
    <lineage>
        <taxon>Eukaryota</taxon>
        <taxon>Metazoa</taxon>
        <taxon>Ecdysozoa</taxon>
        <taxon>Arthropoda</taxon>
        <taxon>Hexapoda</taxon>
        <taxon>Insecta</taxon>
        <taxon>Pterygota</taxon>
        <taxon>Neoptera</taxon>
        <taxon>Endopterygota</taxon>
        <taxon>Hymenoptera</taxon>
        <taxon>Cephoidea</taxon>
        <taxon>Cephidae</taxon>
        <taxon>Cephus</taxon>
    </lineage>
</organism>